<evidence type="ECO:0000313" key="2">
    <source>
        <dbReference type="EMBL" id="KAL0577957.1"/>
    </source>
</evidence>
<sequence>MFHVLRSGKRYCFPVFPPARIDLLTLTNNAANETFNPPITLEQDLGPDPLSNNDYEAIVGDPEEDEEEEFVDDDDDDEEEEDEGMESTSHQIGPDIGVTSSPQESSTSEALPTRAAPARQSRKNAKRCQKRRMLRDQDLPTPKRVYDRVLGEAETLSVDLEADRFDAAKGAHTGKPGVGSKTDKARTAIYTVEDLKSKGFRHVQWDGRTPMPIVDSTGRIISCLLGRPNDPTYDAALESLFDEVIRITDERDFGQEGDSRRGQKFKAFNSGIAMPMGSKRPVNLSNGDMAETLEHLMGHEGTKRLYYEYKDTLNESIDRLDELKAEEELTGTPSNTKPLKRNFPNSVFSCCTFNFGRNVWTYKHRDFFNWPFGWCFITALGRFDATKGGQLVLWELKLVIDFPAGATVAIPSAVVTHSNIPVAKGDMRSSFTEYSSGLIFRWRENGFRTEKELEKEDKKKYQDMLSRKEQAYLERVQLYSTLEELTVSV</sequence>
<name>A0ABR3FR91_9AGAR</name>
<organism evidence="2 3">
    <name type="scientific">Marasmius crinis-equi</name>
    <dbReference type="NCBI Taxonomy" id="585013"/>
    <lineage>
        <taxon>Eukaryota</taxon>
        <taxon>Fungi</taxon>
        <taxon>Dikarya</taxon>
        <taxon>Basidiomycota</taxon>
        <taxon>Agaricomycotina</taxon>
        <taxon>Agaricomycetes</taxon>
        <taxon>Agaricomycetidae</taxon>
        <taxon>Agaricales</taxon>
        <taxon>Marasmiineae</taxon>
        <taxon>Marasmiaceae</taxon>
        <taxon>Marasmius</taxon>
    </lineage>
</organism>
<comment type="caution">
    <text evidence="2">The sequence shown here is derived from an EMBL/GenBank/DDBJ whole genome shotgun (WGS) entry which is preliminary data.</text>
</comment>
<keyword evidence="3" id="KW-1185">Reference proteome</keyword>
<reference evidence="2 3" key="1">
    <citation type="submission" date="2024-02" db="EMBL/GenBank/DDBJ databases">
        <title>A draft genome for the cacao thread blight pathogen Marasmius crinis-equi.</title>
        <authorList>
            <person name="Cohen S.P."/>
            <person name="Baruah I.K."/>
            <person name="Amoako-Attah I."/>
            <person name="Bukari Y."/>
            <person name="Meinhardt L.W."/>
            <person name="Bailey B.A."/>
        </authorList>
    </citation>
    <scope>NUCLEOTIDE SEQUENCE [LARGE SCALE GENOMIC DNA]</scope>
    <source>
        <strain evidence="2 3">GH-76</strain>
    </source>
</reference>
<protein>
    <submittedName>
        <fullName evidence="2">Uncharacterized protein</fullName>
    </submittedName>
</protein>
<feature type="region of interest" description="Disordered" evidence="1">
    <location>
        <begin position="35"/>
        <end position="140"/>
    </location>
</feature>
<feature type="compositionally biased region" description="Acidic residues" evidence="1">
    <location>
        <begin position="61"/>
        <end position="85"/>
    </location>
</feature>
<evidence type="ECO:0000313" key="3">
    <source>
        <dbReference type="Proteomes" id="UP001465976"/>
    </source>
</evidence>
<evidence type="ECO:0000256" key="1">
    <source>
        <dbReference type="SAM" id="MobiDB-lite"/>
    </source>
</evidence>
<dbReference type="Proteomes" id="UP001465976">
    <property type="component" value="Unassembled WGS sequence"/>
</dbReference>
<dbReference type="EMBL" id="JBAHYK010000127">
    <property type="protein sequence ID" value="KAL0577957.1"/>
    <property type="molecule type" value="Genomic_DNA"/>
</dbReference>
<feature type="compositionally biased region" description="Polar residues" evidence="1">
    <location>
        <begin position="98"/>
        <end position="110"/>
    </location>
</feature>
<gene>
    <name evidence="2" type="ORF">V5O48_004028</name>
</gene>
<feature type="compositionally biased region" description="Basic residues" evidence="1">
    <location>
        <begin position="120"/>
        <end position="133"/>
    </location>
</feature>
<accession>A0ABR3FR91</accession>
<proteinExistence type="predicted"/>
<dbReference type="Gene3D" id="3.60.130.30">
    <property type="match status" value="1"/>
</dbReference>